<comment type="cofactor">
    <cofactor evidence="1">
        <name>FAD</name>
        <dbReference type="ChEBI" id="CHEBI:57692"/>
    </cofactor>
</comment>
<evidence type="ECO:0000259" key="7">
    <source>
        <dbReference type="Pfam" id="PF02771"/>
    </source>
</evidence>
<dbReference type="Proteomes" id="UP000198728">
    <property type="component" value="Unassembled WGS sequence"/>
</dbReference>
<dbReference type="SUPFAM" id="SSF56645">
    <property type="entry name" value="Acyl-CoA dehydrogenase NM domain-like"/>
    <property type="match status" value="1"/>
</dbReference>
<dbReference type="InterPro" id="IPR013786">
    <property type="entry name" value="AcylCoA_DH/ox_N"/>
</dbReference>
<dbReference type="CDD" id="cd00567">
    <property type="entry name" value="ACAD"/>
    <property type="match status" value="1"/>
</dbReference>
<dbReference type="InterPro" id="IPR009100">
    <property type="entry name" value="AcylCoA_DH/oxidase_NM_dom_sf"/>
</dbReference>
<evidence type="ECO:0000256" key="4">
    <source>
        <dbReference type="ARBA" id="ARBA00022827"/>
    </source>
</evidence>
<dbReference type="InterPro" id="IPR046373">
    <property type="entry name" value="Acyl-CoA_Oxase/DH_mid-dom_sf"/>
</dbReference>
<evidence type="ECO:0000256" key="5">
    <source>
        <dbReference type="ARBA" id="ARBA00023002"/>
    </source>
</evidence>
<dbReference type="SUPFAM" id="SSF47203">
    <property type="entry name" value="Acyl-CoA dehydrogenase C-terminal domain-like"/>
    <property type="match status" value="1"/>
</dbReference>
<feature type="domain" description="Acyl-CoA dehydrogenase/oxidase N-terminal" evidence="7">
    <location>
        <begin position="5"/>
        <end position="115"/>
    </location>
</feature>
<organism evidence="8 9">
    <name type="scientific">Tropicimonas isoalkanivorans</name>
    <dbReference type="NCBI Taxonomy" id="441112"/>
    <lineage>
        <taxon>Bacteria</taxon>
        <taxon>Pseudomonadati</taxon>
        <taxon>Pseudomonadota</taxon>
        <taxon>Alphaproteobacteria</taxon>
        <taxon>Rhodobacterales</taxon>
        <taxon>Roseobacteraceae</taxon>
        <taxon>Tropicimonas</taxon>
    </lineage>
</organism>
<dbReference type="GO" id="GO:0003995">
    <property type="term" value="F:acyl-CoA dehydrogenase activity"/>
    <property type="evidence" value="ECO:0007669"/>
    <property type="project" value="TreeGrafter"/>
</dbReference>
<dbReference type="InterPro" id="IPR009075">
    <property type="entry name" value="AcylCo_DH/oxidase_C"/>
</dbReference>
<dbReference type="RefSeq" id="WP_093360254.1">
    <property type="nucleotide sequence ID" value="NZ_FOLG01000003.1"/>
</dbReference>
<dbReference type="Gene3D" id="1.10.540.10">
    <property type="entry name" value="Acyl-CoA dehydrogenase/oxidase, N-terminal domain"/>
    <property type="match status" value="1"/>
</dbReference>
<dbReference type="Pfam" id="PF02771">
    <property type="entry name" value="Acyl-CoA_dh_N"/>
    <property type="match status" value="1"/>
</dbReference>
<dbReference type="Pfam" id="PF00441">
    <property type="entry name" value="Acyl-CoA_dh_1"/>
    <property type="match status" value="1"/>
</dbReference>
<evidence type="ECO:0000313" key="9">
    <source>
        <dbReference type="Proteomes" id="UP000198728"/>
    </source>
</evidence>
<evidence type="ECO:0000256" key="2">
    <source>
        <dbReference type="ARBA" id="ARBA00009347"/>
    </source>
</evidence>
<protein>
    <submittedName>
        <fullName evidence="8">Acyl-CoA dehydrogenase</fullName>
    </submittedName>
</protein>
<accession>A0A1I1I0B9</accession>
<dbReference type="Gene3D" id="2.40.110.10">
    <property type="entry name" value="Butyryl-CoA Dehydrogenase, subunit A, domain 2"/>
    <property type="match status" value="1"/>
</dbReference>
<dbReference type="EMBL" id="FOLG01000003">
    <property type="protein sequence ID" value="SFC27658.1"/>
    <property type="molecule type" value="Genomic_DNA"/>
</dbReference>
<dbReference type="PANTHER" id="PTHR43884:SF20">
    <property type="entry name" value="ACYL-COA DEHYDROGENASE FADE28"/>
    <property type="match status" value="1"/>
</dbReference>
<dbReference type="PANTHER" id="PTHR43884">
    <property type="entry name" value="ACYL-COA DEHYDROGENASE"/>
    <property type="match status" value="1"/>
</dbReference>
<dbReference type="InterPro" id="IPR036250">
    <property type="entry name" value="AcylCo_DH-like_C"/>
</dbReference>
<keyword evidence="4" id="KW-0274">FAD</keyword>
<evidence type="ECO:0000313" key="8">
    <source>
        <dbReference type="EMBL" id="SFC27658.1"/>
    </source>
</evidence>
<dbReference type="Gene3D" id="1.20.140.10">
    <property type="entry name" value="Butyryl-CoA Dehydrogenase, subunit A, domain 3"/>
    <property type="match status" value="1"/>
</dbReference>
<evidence type="ECO:0000256" key="1">
    <source>
        <dbReference type="ARBA" id="ARBA00001974"/>
    </source>
</evidence>
<dbReference type="AlphaFoldDB" id="A0A1I1I0B9"/>
<evidence type="ECO:0000256" key="3">
    <source>
        <dbReference type="ARBA" id="ARBA00022630"/>
    </source>
</evidence>
<comment type="similarity">
    <text evidence="2">Belongs to the acyl-CoA dehydrogenase family.</text>
</comment>
<keyword evidence="9" id="KW-1185">Reference proteome</keyword>
<sequence length="372" mass="39324">MTNLSEDRRMLVDSARAFAERHLSPDLTRKQQLPAGYDPTLWSGLAELGVPAMLVPEDMGGLGLTLSDLAAMLTELGKPLLPLPVVPVAFATLALVHGADKDLRERLLPAIAAGEALPAVAWQEQLAGLPGTTVATTAQENGDRWQLTGTKSMVLPAADWTGLIVLASDGGEQGLFWVEGDAAGIATEPLAGPDDSLSATVTFEMAEAIRLPGGRDVFDTALAGATLLASAELLGLIHGAMDLTLDYLGTRKQFGTAIGAFQALQHRAVDMHLARVLTGCSLETALEEAECATTSADRLRAASRAKARASASALQVTKEAIQMHGGIGFTDEHVIGRYLKRALVLQAWLGNAAEQRRRYAAMSRPRSTETTA</sequence>
<feature type="domain" description="Acyl-CoA dehydrogenase/oxidase C-terminal" evidence="6">
    <location>
        <begin position="214"/>
        <end position="360"/>
    </location>
</feature>
<dbReference type="OrthoDB" id="7328575at2"/>
<gene>
    <name evidence="8" type="ORF">SAMN04488094_103291</name>
</gene>
<name>A0A1I1I0B9_9RHOB</name>
<proteinExistence type="inferred from homology"/>
<evidence type="ECO:0000259" key="6">
    <source>
        <dbReference type="Pfam" id="PF00441"/>
    </source>
</evidence>
<dbReference type="STRING" id="441112.SAMN04488094_103291"/>
<keyword evidence="5" id="KW-0560">Oxidoreductase</keyword>
<dbReference type="InterPro" id="IPR037069">
    <property type="entry name" value="AcylCoA_DH/ox_N_sf"/>
</dbReference>
<dbReference type="GO" id="GO:0050660">
    <property type="term" value="F:flavin adenine dinucleotide binding"/>
    <property type="evidence" value="ECO:0007669"/>
    <property type="project" value="InterPro"/>
</dbReference>
<reference evidence="8 9" key="1">
    <citation type="submission" date="2016-10" db="EMBL/GenBank/DDBJ databases">
        <authorList>
            <person name="de Groot N.N."/>
        </authorList>
    </citation>
    <scope>NUCLEOTIDE SEQUENCE [LARGE SCALE GENOMIC DNA]</scope>
    <source>
        <strain evidence="8 9">DSM 19548</strain>
    </source>
</reference>
<keyword evidence="3" id="KW-0285">Flavoprotein</keyword>